<dbReference type="RefSeq" id="WP_238478586.1">
    <property type="nucleotide sequence ID" value="NZ_CP064786.1"/>
</dbReference>
<name>A0A897MH32_9EURY</name>
<dbReference type="Proteomes" id="UP000663586">
    <property type="component" value="Chromosome"/>
</dbReference>
<feature type="active site" description="Proton donor" evidence="2">
    <location>
        <position position="41"/>
    </location>
</feature>
<comment type="similarity">
    <text evidence="2">Belongs to the 2H phosphoesterase superfamily. ThpR family.</text>
</comment>
<gene>
    <name evidence="3" type="primary">ligT</name>
    <name evidence="3" type="ORF">AArcS_0225</name>
</gene>
<organism evidence="3 4">
    <name type="scientific">Natranaeroarchaeum sulfidigenes</name>
    <dbReference type="NCBI Taxonomy" id="2784880"/>
    <lineage>
        <taxon>Archaea</taxon>
        <taxon>Methanobacteriati</taxon>
        <taxon>Methanobacteriota</taxon>
        <taxon>Stenosarchaea group</taxon>
        <taxon>Halobacteria</taxon>
        <taxon>Halobacteriales</taxon>
        <taxon>Natronoarchaeaceae</taxon>
        <taxon>Natranaeroarchaeum</taxon>
    </lineage>
</organism>
<feature type="short sequence motif" description="HXTX 2" evidence="2">
    <location>
        <begin position="130"/>
        <end position="133"/>
    </location>
</feature>
<feature type="active site" description="Proton acceptor" evidence="2">
    <location>
        <position position="130"/>
    </location>
</feature>
<accession>A0A897MH32</accession>
<evidence type="ECO:0000256" key="1">
    <source>
        <dbReference type="ARBA" id="ARBA00022801"/>
    </source>
</evidence>
<reference evidence="3" key="1">
    <citation type="submission" date="2020-11" db="EMBL/GenBank/DDBJ databases">
        <title>Carbohydrate-dependent, anaerobic sulfur respiration: A novel catabolism in halophilic archaea.</title>
        <authorList>
            <person name="Sorokin D.Y."/>
            <person name="Messina E."/>
            <person name="Smedile F."/>
            <person name="La Cono V."/>
            <person name="Hallsworth J.E."/>
            <person name="Yakimov M.M."/>
        </authorList>
    </citation>
    <scope>NUCLEOTIDE SEQUENCE</scope>
    <source>
        <strain evidence="3">AArc-S</strain>
    </source>
</reference>
<evidence type="ECO:0000313" key="3">
    <source>
        <dbReference type="EMBL" id="QSG01460.1"/>
    </source>
</evidence>
<sequence length="186" mass="20425">MSKRLFVSVDLPTELADEVAAVQEEFADASGLRVTDPEQAHVTLFFLGDVHPSRVKTVKSALIEAVEAADIDPFTARVEGLGVFPSLEYISVLWAGVSVGAEELTTLHKAIEPRLVDLGFDADDHEFTPHVTLARMDHAGGKELVQEGVRELDPVVGEWTVEDVRLTESELTPDGPEYSTVRRFEL</sequence>
<dbReference type="PANTHER" id="PTHR35561">
    <property type="entry name" value="RNA 2',3'-CYCLIC PHOSPHODIESTERASE"/>
    <property type="match status" value="1"/>
</dbReference>
<dbReference type="Gene3D" id="3.90.1140.10">
    <property type="entry name" value="Cyclic phosphodiesterase"/>
    <property type="match status" value="1"/>
</dbReference>
<dbReference type="InterPro" id="IPR004175">
    <property type="entry name" value="RNA_CPDase"/>
</dbReference>
<dbReference type="GO" id="GO:0004113">
    <property type="term" value="F:2',3'-cyclic-nucleotide 3'-phosphodiesterase activity"/>
    <property type="evidence" value="ECO:0007669"/>
    <property type="project" value="InterPro"/>
</dbReference>
<dbReference type="EMBL" id="CP064786">
    <property type="protein sequence ID" value="QSG01460.1"/>
    <property type="molecule type" value="Genomic_DNA"/>
</dbReference>
<keyword evidence="4" id="KW-1185">Reference proteome</keyword>
<dbReference type="GO" id="GO:0016874">
    <property type="term" value="F:ligase activity"/>
    <property type="evidence" value="ECO:0007669"/>
    <property type="project" value="UniProtKB-KW"/>
</dbReference>
<dbReference type="InterPro" id="IPR009097">
    <property type="entry name" value="Cyclic_Pdiesterase"/>
</dbReference>
<dbReference type="SUPFAM" id="SSF55144">
    <property type="entry name" value="LigT-like"/>
    <property type="match status" value="1"/>
</dbReference>
<comment type="function">
    <text evidence="2">Hydrolyzes RNA 2',3'-cyclic phosphodiester to an RNA 2'-phosphomonoester.</text>
</comment>
<dbReference type="PANTHER" id="PTHR35561:SF1">
    <property type="entry name" value="RNA 2',3'-CYCLIC PHOSPHODIESTERASE"/>
    <property type="match status" value="1"/>
</dbReference>
<dbReference type="GO" id="GO:0008664">
    <property type="term" value="F:RNA 2',3'-cyclic 3'-phosphodiesterase activity"/>
    <property type="evidence" value="ECO:0007669"/>
    <property type="project" value="UniProtKB-EC"/>
</dbReference>
<dbReference type="AlphaFoldDB" id="A0A897MH32"/>
<evidence type="ECO:0000313" key="4">
    <source>
        <dbReference type="Proteomes" id="UP000663586"/>
    </source>
</evidence>
<feature type="short sequence motif" description="HXTX 1" evidence="2">
    <location>
        <begin position="41"/>
        <end position="44"/>
    </location>
</feature>
<protein>
    <recommendedName>
        <fullName evidence="2">RNA 2',3'-cyclic phosphodiesterase</fullName>
        <shortName evidence="2">RNA 2',3'-CPDase</shortName>
        <ecNumber evidence="2">3.1.4.58</ecNumber>
    </recommendedName>
</protein>
<dbReference type="EC" id="3.1.4.58" evidence="2"/>
<keyword evidence="1 2" id="KW-0378">Hydrolase</keyword>
<proteinExistence type="inferred from homology"/>
<dbReference type="NCBIfam" id="TIGR02258">
    <property type="entry name" value="2_5_ligase"/>
    <property type="match status" value="1"/>
</dbReference>
<dbReference type="HAMAP" id="MF_01940">
    <property type="entry name" value="RNA_CPDase"/>
    <property type="match status" value="1"/>
</dbReference>
<evidence type="ECO:0000256" key="2">
    <source>
        <dbReference type="HAMAP-Rule" id="MF_01940"/>
    </source>
</evidence>
<keyword evidence="3" id="KW-0436">Ligase</keyword>
<comment type="catalytic activity">
    <reaction evidence="2">
        <text>a 3'-end 2',3'-cyclophospho-ribonucleotide-RNA + H2O = a 3'-end 2'-phospho-ribonucleotide-RNA + H(+)</text>
        <dbReference type="Rhea" id="RHEA:11828"/>
        <dbReference type="Rhea" id="RHEA-COMP:10464"/>
        <dbReference type="Rhea" id="RHEA-COMP:17353"/>
        <dbReference type="ChEBI" id="CHEBI:15377"/>
        <dbReference type="ChEBI" id="CHEBI:15378"/>
        <dbReference type="ChEBI" id="CHEBI:83064"/>
        <dbReference type="ChEBI" id="CHEBI:173113"/>
        <dbReference type="EC" id="3.1.4.58"/>
    </reaction>
</comment>
<dbReference type="Pfam" id="PF13563">
    <property type="entry name" value="2_5_RNA_ligase2"/>
    <property type="match status" value="1"/>
</dbReference>
<dbReference type="GeneID" id="70683613"/>
<dbReference type="KEGG" id="hara:AArcS_0225"/>